<evidence type="ECO:0008006" key="3">
    <source>
        <dbReference type="Google" id="ProtNLM"/>
    </source>
</evidence>
<evidence type="ECO:0000313" key="2">
    <source>
        <dbReference type="Proteomes" id="UP000078437"/>
    </source>
</evidence>
<dbReference type="EMBL" id="CP013979">
    <property type="protein sequence ID" value="ANJ26068.1"/>
    <property type="molecule type" value="Genomic_DNA"/>
</dbReference>
<keyword evidence="2" id="KW-1185">Reference proteome</keyword>
<dbReference type="Gene3D" id="3.30.530.20">
    <property type="match status" value="1"/>
</dbReference>
<dbReference type="AlphaFoldDB" id="A0A191WCY9"/>
<accession>A0A191WCY9</accession>
<dbReference type="Proteomes" id="UP000078437">
    <property type="component" value="Chromosome"/>
</dbReference>
<reference evidence="2" key="2">
    <citation type="submission" date="2016-01" db="EMBL/GenBank/DDBJ databases">
        <title>Complete genome sequence of Agromyces aureus AR33T and comparison with related organisms.</title>
        <authorList>
            <person name="Corretto E."/>
            <person name="Antonielli L."/>
            <person name="Sessitsch A."/>
            <person name="Brader G."/>
        </authorList>
    </citation>
    <scope>NUCLEOTIDE SEQUENCE [LARGE SCALE GENOMIC DNA]</scope>
    <source>
        <strain evidence="2">AR33</strain>
    </source>
</reference>
<dbReference type="KEGG" id="agy:ATC03_04305"/>
<dbReference type="CDD" id="cd07814">
    <property type="entry name" value="SRPBCC_CalC_Aha1-like"/>
    <property type="match status" value="1"/>
</dbReference>
<sequence>MSHRFEDASEYEFDLAPDVVWQAIATGPGLSSWFMGATEVDREQGVVRTRMGEYSQDSAIVADDEGRRFSFRGAESPDGRFFAMEFLVEARSSASTVLRIVSSGFLPGDDWEEEYDAMLAGGRLYQHTLVEYLEHFTGRPGVAVTVSAPTGDNDRRWAAMLADLGVDVSADGATVLGTTVTLTPTGLAPLTGVVDAVTPDTLGLRTADGLYRFFRGHWAAGVGHHLFAEADAAAAADRWQAWLDATAP</sequence>
<gene>
    <name evidence="1" type="ORF">ATC03_04305</name>
</gene>
<dbReference type="InterPro" id="IPR023393">
    <property type="entry name" value="START-like_dom_sf"/>
</dbReference>
<organism evidence="1 2">
    <name type="scientific">Agromyces aureus</name>
    <dbReference type="NCBI Taxonomy" id="453304"/>
    <lineage>
        <taxon>Bacteria</taxon>
        <taxon>Bacillati</taxon>
        <taxon>Actinomycetota</taxon>
        <taxon>Actinomycetes</taxon>
        <taxon>Micrococcales</taxon>
        <taxon>Microbacteriaceae</taxon>
        <taxon>Agromyces</taxon>
    </lineage>
</organism>
<evidence type="ECO:0000313" key="1">
    <source>
        <dbReference type="EMBL" id="ANJ26068.1"/>
    </source>
</evidence>
<dbReference type="RefSeq" id="WP_067873548.1">
    <property type="nucleotide sequence ID" value="NZ_CP013979.1"/>
</dbReference>
<reference evidence="1 2" key="1">
    <citation type="journal article" date="2016" name="Int. J. Syst. Evol. Microbiol.">
        <title>Agromyces aureus sp. nov., isolated from the rhizosphere of Salix caprea L. grown in a heavy-metal-contaminated soil.</title>
        <authorList>
            <person name="Corretto E."/>
            <person name="Antonielli L."/>
            <person name="Sessitsch A."/>
            <person name="Compant S."/>
            <person name="Gorfer M."/>
            <person name="Kuffner M."/>
            <person name="Brader G."/>
        </authorList>
    </citation>
    <scope>NUCLEOTIDE SEQUENCE [LARGE SCALE GENOMIC DNA]</scope>
    <source>
        <strain evidence="1 2">AR33</strain>
    </source>
</reference>
<proteinExistence type="predicted"/>
<dbReference type="SUPFAM" id="SSF55961">
    <property type="entry name" value="Bet v1-like"/>
    <property type="match status" value="1"/>
</dbReference>
<dbReference type="OrthoDB" id="8417725at2"/>
<name>A0A191WCY9_9MICO</name>
<dbReference type="STRING" id="453304.ATC03_04305"/>
<protein>
    <recommendedName>
        <fullName evidence="3">ATPase</fullName>
    </recommendedName>
</protein>